<feature type="domain" description="4Fe-4S ferredoxin-type" evidence="5">
    <location>
        <begin position="488"/>
        <end position="518"/>
    </location>
</feature>
<dbReference type="Gene3D" id="3.50.50.60">
    <property type="entry name" value="FAD/NAD(P)-binding domain"/>
    <property type="match status" value="1"/>
</dbReference>
<dbReference type="Pfam" id="PF07992">
    <property type="entry name" value="Pyr_redox_2"/>
    <property type="match status" value="1"/>
</dbReference>
<feature type="region of interest" description="Disordered" evidence="4">
    <location>
        <begin position="1"/>
        <end position="24"/>
    </location>
</feature>
<reference evidence="6 7" key="1">
    <citation type="journal article" date="2024" name="Appl. Environ. Microbiol.">
        <title>Pontiella agarivorans sp. nov., a novel marine anaerobic bacterium capable of degrading macroalgal polysaccharides and fixing nitrogen.</title>
        <authorList>
            <person name="Liu N."/>
            <person name="Kivenson V."/>
            <person name="Peng X."/>
            <person name="Cui Z."/>
            <person name="Lankiewicz T.S."/>
            <person name="Gosselin K.M."/>
            <person name="English C.J."/>
            <person name="Blair E.M."/>
            <person name="O'Malley M.A."/>
            <person name="Valentine D.L."/>
        </authorList>
    </citation>
    <scope>NUCLEOTIDE SEQUENCE [LARGE SCALE GENOMIC DNA]</scope>
    <source>
        <strain evidence="6 7">NLcol2</strain>
    </source>
</reference>
<dbReference type="InterPro" id="IPR017896">
    <property type="entry name" value="4Fe4S_Fe-S-bd"/>
</dbReference>
<dbReference type="InterPro" id="IPR051394">
    <property type="entry name" value="Glutamate_Synthase"/>
</dbReference>
<gene>
    <name evidence="6" type="ORF">P9H32_05955</name>
</gene>
<dbReference type="PROSITE" id="PS51379">
    <property type="entry name" value="4FE4S_FER_2"/>
    <property type="match status" value="2"/>
</dbReference>
<evidence type="ECO:0000256" key="4">
    <source>
        <dbReference type="SAM" id="MobiDB-lite"/>
    </source>
</evidence>
<dbReference type="InterPro" id="IPR028261">
    <property type="entry name" value="DPD_II"/>
</dbReference>
<sequence>MDLSGQIGKLFKPKERPHSPTAELSVKTGKGCAKKDFQWLQTNIPCQAACPAGTDIPGYLSAIAEGEYEKAYRINLVDNVFPAVLGRVCARPCESACRHGYDGLGDPVAICFSKRSADDFKNSEPVMLNPWFPDSGKKAAVIGAGVAGLTIARQLKLMGHAVTVYEKHEKPGGMLNQGIPEFRLPREIIDREIAQITGLGIEIQCGISIGDDITLTQLVAENDAVIMAAGTLKPNLLNLPNHDLPGIMHGLDFLLQVNEGHVPDIGKNVLVIGGGFTAMDCARTTRRLGAETAQWDLKVLYRRSKEVMRVTPGELEELDTEGIPLECHATPIAYLENNGRLSGMKFHRTGTHEEFEIPADTVLLATGQFPDHSWECEPEAFQTLEHFQKVFAVGDYASGASSLIDAIGHAKEVAEKVDEFLMGEKRMEKSVLVEPAKTTGRPIEMNRIPRNRMPMLPVAERSLHGEVETGYREKDAVSEANRCYRCHYKFEIDQDKCIKCDWCLKAKPRPECILMLKSIEHDGEGRAVSWESTDYVREMNLIWINQDECIRCGACQKACPVDAISLQKVSLCTDTNINNTGENTENS</sequence>
<evidence type="ECO:0000313" key="7">
    <source>
        <dbReference type="Proteomes" id="UP001290861"/>
    </source>
</evidence>
<organism evidence="6 7">
    <name type="scientific">Pontiella agarivorans</name>
    <dbReference type="NCBI Taxonomy" id="3038953"/>
    <lineage>
        <taxon>Bacteria</taxon>
        <taxon>Pseudomonadati</taxon>
        <taxon>Kiritimatiellota</taxon>
        <taxon>Kiritimatiellia</taxon>
        <taxon>Kiritimatiellales</taxon>
        <taxon>Pontiellaceae</taxon>
        <taxon>Pontiella</taxon>
    </lineage>
</organism>
<dbReference type="SUPFAM" id="SSF51971">
    <property type="entry name" value="Nucleotide-binding domain"/>
    <property type="match status" value="1"/>
</dbReference>
<protein>
    <submittedName>
        <fullName evidence="6">FAD-dependent oxidoreductase</fullName>
    </submittedName>
</protein>
<accession>A0ABU5MVD6</accession>
<dbReference type="Gene3D" id="3.40.50.720">
    <property type="entry name" value="NAD(P)-binding Rossmann-like Domain"/>
    <property type="match status" value="1"/>
</dbReference>
<dbReference type="PROSITE" id="PS00198">
    <property type="entry name" value="4FE4S_FER_1"/>
    <property type="match status" value="1"/>
</dbReference>
<dbReference type="Gene3D" id="1.10.1060.10">
    <property type="entry name" value="Alpha-helical ferredoxin"/>
    <property type="match status" value="1"/>
</dbReference>
<dbReference type="Pfam" id="PF00037">
    <property type="entry name" value="Fer4"/>
    <property type="match status" value="1"/>
</dbReference>
<dbReference type="Proteomes" id="UP001290861">
    <property type="component" value="Unassembled WGS sequence"/>
</dbReference>
<dbReference type="InterPro" id="IPR009051">
    <property type="entry name" value="Helical_ferredxn"/>
</dbReference>
<dbReference type="Pfam" id="PF14691">
    <property type="entry name" value="Fer4_20"/>
    <property type="match status" value="1"/>
</dbReference>
<keyword evidence="1" id="KW-0479">Metal-binding</keyword>
<evidence type="ECO:0000256" key="2">
    <source>
        <dbReference type="ARBA" id="ARBA00023004"/>
    </source>
</evidence>
<comment type="caution">
    <text evidence="6">The sequence shown here is derived from an EMBL/GenBank/DDBJ whole genome shotgun (WGS) entry which is preliminary data.</text>
</comment>
<evidence type="ECO:0000313" key="6">
    <source>
        <dbReference type="EMBL" id="MDZ8118169.1"/>
    </source>
</evidence>
<keyword evidence="3" id="KW-0411">Iron-sulfur</keyword>
<dbReference type="EMBL" id="JARVCO010000007">
    <property type="protein sequence ID" value="MDZ8118169.1"/>
    <property type="molecule type" value="Genomic_DNA"/>
</dbReference>
<dbReference type="InterPro" id="IPR017900">
    <property type="entry name" value="4Fe4S_Fe_S_CS"/>
</dbReference>
<dbReference type="InterPro" id="IPR036188">
    <property type="entry name" value="FAD/NAD-bd_sf"/>
</dbReference>
<evidence type="ECO:0000256" key="3">
    <source>
        <dbReference type="ARBA" id="ARBA00023014"/>
    </source>
</evidence>
<evidence type="ECO:0000256" key="1">
    <source>
        <dbReference type="ARBA" id="ARBA00022723"/>
    </source>
</evidence>
<dbReference type="SUPFAM" id="SSF46548">
    <property type="entry name" value="alpha-helical ferredoxin"/>
    <property type="match status" value="1"/>
</dbReference>
<proteinExistence type="predicted"/>
<dbReference type="PANTHER" id="PTHR43100">
    <property type="entry name" value="GLUTAMATE SYNTHASE [NADPH] SMALL CHAIN"/>
    <property type="match status" value="1"/>
</dbReference>
<name>A0ABU5MVD6_9BACT</name>
<dbReference type="Gene3D" id="3.30.70.20">
    <property type="match status" value="1"/>
</dbReference>
<dbReference type="PANTHER" id="PTHR43100:SF2">
    <property type="entry name" value="BNAA03G19380D PROTEIN"/>
    <property type="match status" value="1"/>
</dbReference>
<evidence type="ECO:0000259" key="5">
    <source>
        <dbReference type="PROSITE" id="PS51379"/>
    </source>
</evidence>
<dbReference type="PRINTS" id="PR00419">
    <property type="entry name" value="ADXRDTASE"/>
</dbReference>
<keyword evidence="7" id="KW-1185">Reference proteome</keyword>
<dbReference type="RefSeq" id="WP_322607968.1">
    <property type="nucleotide sequence ID" value="NZ_JARVCO010000007.1"/>
</dbReference>
<feature type="domain" description="4Fe-4S ferredoxin-type" evidence="5">
    <location>
        <begin position="540"/>
        <end position="569"/>
    </location>
</feature>
<dbReference type="InterPro" id="IPR023753">
    <property type="entry name" value="FAD/NAD-binding_dom"/>
</dbReference>
<dbReference type="SUPFAM" id="SSF54862">
    <property type="entry name" value="4Fe-4S ferredoxins"/>
    <property type="match status" value="1"/>
</dbReference>
<keyword evidence="2" id="KW-0408">Iron</keyword>